<evidence type="ECO:0000313" key="7">
    <source>
        <dbReference type="EMBL" id="EMR61630.1"/>
    </source>
</evidence>
<keyword evidence="3" id="KW-0862">Zinc</keyword>
<dbReference type="KEGG" id="ela:UCREL1_11449"/>
<dbReference type="EMBL" id="KB707576">
    <property type="protein sequence ID" value="EMR61630.1"/>
    <property type="molecule type" value="Genomic_DNA"/>
</dbReference>
<dbReference type="SUPFAM" id="SSF144232">
    <property type="entry name" value="HIT/MYND zinc finger-like"/>
    <property type="match status" value="1"/>
</dbReference>
<evidence type="ECO:0000313" key="8">
    <source>
        <dbReference type="Proteomes" id="UP000012174"/>
    </source>
</evidence>
<evidence type="ECO:0000256" key="5">
    <source>
        <dbReference type="SAM" id="MobiDB-lite"/>
    </source>
</evidence>
<reference evidence="8" key="1">
    <citation type="journal article" date="2013" name="Genome Announc.">
        <title>Draft genome sequence of the grapevine dieback fungus Eutypa lata UCR-EL1.</title>
        <authorList>
            <person name="Blanco-Ulate B."/>
            <person name="Rolshausen P.E."/>
            <person name="Cantu D."/>
        </authorList>
    </citation>
    <scope>NUCLEOTIDE SEQUENCE [LARGE SCALE GENOMIC DNA]</scope>
    <source>
        <strain evidence="8">UCR-EL1</strain>
    </source>
</reference>
<keyword evidence="8" id="KW-1185">Reference proteome</keyword>
<dbReference type="STRING" id="1287681.M7T4U4"/>
<keyword evidence="1" id="KW-0479">Metal-binding</keyword>
<dbReference type="AlphaFoldDB" id="M7T4U4"/>
<dbReference type="Proteomes" id="UP000012174">
    <property type="component" value="Unassembled WGS sequence"/>
</dbReference>
<evidence type="ECO:0000256" key="1">
    <source>
        <dbReference type="ARBA" id="ARBA00022723"/>
    </source>
</evidence>
<evidence type="ECO:0000256" key="2">
    <source>
        <dbReference type="ARBA" id="ARBA00022771"/>
    </source>
</evidence>
<dbReference type="GO" id="GO:0008270">
    <property type="term" value="F:zinc ion binding"/>
    <property type="evidence" value="ECO:0007669"/>
    <property type="project" value="UniProtKB-KW"/>
</dbReference>
<sequence length="253" mass="27669">MASTNEQQQQQPQACCAKCKKTGGTLTSCERCDVVYCSRSCQVAHWKAHKKTCARDRDNRPSSSSATGPETTSSAGGAGAASGTSGLVMDMPMPFTRLEKGIYLHDRPEADTYQLLIDTHRLRLEDTSKFEGVQEPGSIYAAIGNDPLPGFRRFLDTAKAKSGILPPWWNEDKQKECEELGMRAGWASLRKKVQKGEIISHYGDAKFPMQLRMLGEAIYGRGPGGVDGSAMRQMMVLQEAGSLRGHTAHLDIS</sequence>
<evidence type="ECO:0000256" key="4">
    <source>
        <dbReference type="PROSITE-ProRule" id="PRU00134"/>
    </source>
</evidence>
<dbReference type="HOGENOM" id="CLU_069858_3_0_1"/>
<evidence type="ECO:0000256" key="3">
    <source>
        <dbReference type="ARBA" id="ARBA00022833"/>
    </source>
</evidence>
<accession>M7T4U4</accession>
<dbReference type="eggNOG" id="ENOG502S05G">
    <property type="taxonomic scope" value="Eukaryota"/>
</dbReference>
<feature type="region of interest" description="Disordered" evidence="5">
    <location>
        <begin position="52"/>
        <end position="86"/>
    </location>
</feature>
<dbReference type="Pfam" id="PF01753">
    <property type="entry name" value="zf-MYND"/>
    <property type="match status" value="1"/>
</dbReference>
<dbReference type="InterPro" id="IPR002893">
    <property type="entry name" value="Znf_MYND"/>
</dbReference>
<evidence type="ECO:0000259" key="6">
    <source>
        <dbReference type="PROSITE" id="PS50865"/>
    </source>
</evidence>
<keyword evidence="2 4" id="KW-0863">Zinc-finger</keyword>
<feature type="domain" description="MYND-type" evidence="6">
    <location>
        <begin position="16"/>
        <end position="53"/>
    </location>
</feature>
<gene>
    <name evidence="7" type="ORF">UCREL1_11449</name>
</gene>
<dbReference type="Gene3D" id="6.10.140.2220">
    <property type="match status" value="1"/>
</dbReference>
<protein>
    <submittedName>
        <fullName evidence="7">Putative mynd domain protein</fullName>
    </submittedName>
</protein>
<dbReference type="PROSITE" id="PS50865">
    <property type="entry name" value="ZF_MYND_2"/>
    <property type="match status" value="1"/>
</dbReference>
<dbReference type="OrthoDB" id="432970at2759"/>
<feature type="compositionally biased region" description="Low complexity" evidence="5">
    <location>
        <begin position="62"/>
        <end position="86"/>
    </location>
</feature>
<organism evidence="7 8">
    <name type="scientific">Eutypa lata (strain UCR-EL1)</name>
    <name type="common">Grapevine dieback disease fungus</name>
    <name type="synonym">Eutypa armeniacae</name>
    <dbReference type="NCBI Taxonomy" id="1287681"/>
    <lineage>
        <taxon>Eukaryota</taxon>
        <taxon>Fungi</taxon>
        <taxon>Dikarya</taxon>
        <taxon>Ascomycota</taxon>
        <taxon>Pezizomycotina</taxon>
        <taxon>Sordariomycetes</taxon>
        <taxon>Xylariomycetidae</taxon>
        <taxon>Xylariales</taxon>
        <taxon>Diatrypaceae</taxon>
        <taxon>Eutypa</taxon>
    </lineage>
</organism>
<name>M7T4U4_EUTLA</name>
<dbReference type="OMA" id="RMFGEQV"/>
<proteinExistence type="predicted"/>